<dbReference type="Proteomes" id="UP000784294">
    <property type="component" value="Unassembled WGS sequence"/>
</dbReference>
<organism evidence="1 2">
    <name type="scientific">Protopolystoma xenopodis</name>
    <dbReference type="NCBI Taxonomy" id="117903"/>
    <lineage>
        <taxon>Eukaryota</taxon>
        <taxon>Metazoa</taxon>
        <taxon>Spiralia</taxon>
        <taxon>Lophotrochozoa</taxon>
        <taxon>Platyhelminthes</taxon>
        <taxon>Monogenea</taxon>
        <taxon>Polyopisthocotylea</taxon>
        <taxon>Polystomatidea</taxon>
        <taxon>Polystomatidae</taxon>
        <taxon>Protopolystoma</taxon>
    </lineage>
</organism>
<dbReference type="SUPFAM" id="SSF56112">
    <property type="entry name" value="Protein kinase-like (PK-like)"/>
    <property type="match status" value="1"/>
</dbReference>
<dbReference type="OrthoDB" id="6380902at2759"/>
<reference evidence="1" key="1">
    <citation type="submission" date="2018-11" db="EMBL/GenBank/DDBJ databases">
        <authorList>
            <consortium name="Pathogen Informatics"/>
        </authorList>
    </citation>
    <scope>NUCLEOTIDE SEQUENCE</scope>
</reference>
<accession>A0A448X9I2</accession>
<dbReference type="Gene3D" id="3.30.200.20">
    <property type="entry name" value="Phosphorylase Kinase, domain 1"/>
    <property type="match status" value="1"/>
</dbReference>
<sequence>MCFHNQVFIRVPEVVVRPEHPVHYKLPFDKDWELPRSCLRIGEKLGEGAFGVVYLGVIIKPRKTPQTPVFLNKPYRQLRERLQRPTIKFEEEQKCDISFFQPNQKAKLSKYVPLGDGRASFDLDDNILQ</sequence>
<protein>
    <recommendedName>
        <fullName evidence="3">Protein kinase domain-containing protein</fullName>
    </recommendedName>
</protein>
<evidence type="ECO:0008006" key="3">
    <source>
        <dbReference type="Google" id="ProtNLM"/>
    </source>
</evidence>
<dbReference type="AlphaFoldDB" id="A0A448X9I2"/>
<dbReference type="EMBL" id="CAAALY010123638">
    <property type="protein sequence ID" value="VEL31539.1"/>
    <property type="molecule type" value="Genomic_DNA"/>
</dbReference>
<gene>
    <name evidence="1" type="ORF">PXEA_LOCUS24979</name>
</gene>
<evidence type="ECO:0000313" key="2">
    <source>
        <dbReference type="Proteomes" id="UP000784294"/>
    </source>
</evidence>
<evidence type="ECO:0000313" key="1">
    <source>
        <dbReference type="EMBL" id="VEL31539.1"/>
    </source>
</evidence>
<keyword evidence="2" id="KW-1185">Reference proteome</keyword>
<dbReference type="InterPro" id="IPR011009">
    <property type="entry name" value="Kinase-like_dom_sf"/>
</dbReference>
<comment type="caution">
    <text evidence="1">The sequence shown here is derived from an EMBL/GenBank/DDBJ whole genome shotgun (WGS) entry which is preliminary data.</text>
</comment>
<proteinExistence type="predicted"/>
<name>A0A448X9I2_9PLAT</name>